<comment type="similarity">
    <text evidence="1">Belongs to the CFA/CMAS family.</text>
</comment>
<evidence type="ECO:0000256" key="5">
    <source>
        <dbReference type="ARBA" id="ARBA00023098"/>
    </source>
</evidence>
<reference evidence="6" key="1">
    <citation type="submission" date="2020-05" db="EMBL/GenBank/DDBJ databases">
        <authorList>
            <person name="Chiriac C."/>
            <person name="Salcher M."/>
            <person name="Ghai R."/>
            <person name="Kavagutti S V."/>
        </authorList>
    </citation>
    <scope>NUCLEOTIDE SEQUENCE</scope>
</reference>
<dbReference type="PANTHER" id="PTHR43667:SF1">
    <property type="entry name" value="CYCLOPROPANE-FATTY-ACYL-PHOSPHOLIPID SYNTHASE"/>
    <property type="match status" value="1"/>
</dbReference>
<dbReference type="GO" id="GO:0008168">
    <property type="term" value="F:methyltransferase activity"/>
    <property type="evidence" value="ECO:0007669"/>
    <property type="project" value="UniProtKB-KW"/>
</dbReference>
<keyword evidence="5" id="KW-0443">Lipid metabolism</keyword>
<dbReference type="InterPro" id="IPR003333">
    <property type="entry name" value="CMAS"/>
</dbReference>
<protein>
    <submittedName>
        <fullName evidence="6">Unannotated protein</fullName>
    </submittedName>
</protein>
<keyword evidence="4" id="KW-0949">S-adenosyl-L-methionine</keyword>
<evidence type="ECO:0000256" key="2">
    <source>
        <dbReference type="ARBA" id="ARBA00022603"/>
    </source>
</evidence>
<evidence type="ECO:0000256" key="4">
    <source>
        <dbReference type="ARBA" id="ARBA00022691"/>
    </source>
</evidence>
<dbReference type="GO" id="GO:0032259">
    <property type="term" value="P:methylation"/>
    <property type="evidence" value="ECO:0007669"/>
    <property type="project" value="UniProtKB-KW"/>
</dbReference>
<dbReference type="InterPro" id="IPR029063">
    <property type="entry name" value="SAM-dependent_MTases_sf"/>
</dbReference>
<dbReference type="EMBL" id="CAFBMW010000006">
    <property type="protein sequence ID" value="CAB4928819.1"/>
    <property type="molecule type" value="Genomic_DNA"/>
</dbReference>
<dbReference type="Pfam" id="PF02353">
    <property type="entry name" value="CMAS"/>
    <property type="match status" value="1"/>
</dbReference>
<evidence type="ECO:0000256" key="1">
    <source>
        <dbReference type="ARBA" id="ARBA00010815"/>
    </source>
</evidence>
<evidence type="ECO:0000313" key="6">
    <source>
        <dbReference type="EMBL" id="CAB4928819.1"/>
    </source>
</evidence>
<proteinExistence type="inferred from homology"/>
<evidence type="ECO:0000256" key="3">
    <source>
        <dbReference type="ARBA" id="ARBA00022679"/>
    </source>
</evidence>
<accession>A0A6J7ICX8</accession>
<dbReference type="Gene3D" id="3.40.50.150">
    <property type="entry name" value="Vaccinia Virus protein VP39"/>
    <property type="match status" value="1"/>
</dbReference>
<dbReference type="CDD" id="cd02440">
    <property type="entry name" value="AdoMet_MTases"/>
    <property type="match status" value="1"/>
</dbReference>
<organism evidence="6">
    <name type="scientific">freshwater metagenome</name>
    <dbReference type="NCBI Taxonomy" id="449393"/>
    <lineage>
        <taxon>unclassified sequences</taxon>
        <taxon>metagenomes</taxon>
        <taxon>ecological metagenomes</taxon>
    </lineage>
</organism>
<dbReference type="PIRSF" id="PIRSF003085">
    <property type="entry name" value="CMAS"/>
    <property type="match status" value="1"/>
</dbReference>
<dbReference type="InterPro" id="IPR050723">
    <property type="entry name" value="CFA/CMAS"/>
</dbReference>
<gene>
    <name evidence="6" type="ORF">UFOPK3662_01095</name>
</gene>
<keyword evidence="2" id="KW-0489">Methyltransferase</keyword>
<dbReference type="AlphaFoldDB" id="A0A6J7ICX8"/>
<keyword evidence="3" id="KW-0808">Transferase</keyword>
<sequence length="439" mass="47584">MTQTASPTTASVHPAGVADRLAEAVRPFIGGDLPVRLEAWDGSVAGPEGAPLVVLRSPDALRRLMWHPGELGAAQAYVTGELDVPEQDGWTLDSALTHAFAVGAERGLSGVRLSPRAMVDAIRTVSGLGALGRPPAPPASQARIKGRLHSLARDRSSISHHYDLSNEFYSLILEPQMAYSCGYHATPDTPLEDAQRAKLDLVCTKLGLEPGMRMLDVGCGWGSLSLHAAEHFGAKVTGVTIAAEQKKFIDARIAERGLEDRVEIRLQDYREVPERDHFDAVGSLEMGEHVGALNYPTYVEVLRRAVRPGGRVLIQQMSRQGAGGGKHPGGGPFIESFIAPDMTMRPVGETVDLIESGGLEVRDVHAMREHYVLTVHGWLERFEANIDQIRALVGEEVVRVWRLYLVGGALAFRDGRMGVDQILSVRPGAPHTLPAVRGW</sequence>
<dbReference type="GO" id="GO:0008610">
    <property type="term" value="P:lipid biosynthetic process"/>
    <property type="evidence" value="ECO:0007669"/>
    <property type="project" value="InterPro"/>
</dbReference>
<dbReference type="SUPFAM" id="SSF53335">
    <property type="entry name" value="S-adenosyl-L-methionine-dependent methyltransferases"/>
    <property type="match status" value="1"/>
</dbReference>
<name>A0A6J7ICX8_9ZZZZ</name>
<dbReference type="PANTHER" id="PTHR43667">
    <property type="entry name" value="CYCLOPROPANE-FATTY-ACYL-PHOSPHOLIPID SYNTHASE"/>
    <property type="match status" value="1"/>
</dbReference>